<dbReference type="PROSITE" id="PS50255">
    <property type="entry name" value="CYTOCHROME_B5_2"/>
    <property type="match status" value="1"/>
</dbReference>
<sequence>MSQPKKYIRRFYTPYEVAAHCSADDCWVSFLGRVFDITPVIKKHQGVLTAPLLANAGKDISDWFDSRTGDIKRHICPISNMDRPYTPMGRFVHIPPLEPMGNWDTSFGLPWWRDNSFFLGCLSQKTRIIRIKNVLTEQEDIIEVPAEETLAEIRERYLALNWHAYSYTWRAIVQKPEGDKDFEDLDMNKTLEQNGVPNESDMFEDLNMAVEDYIPVLHVYWNDDLTLA</sequence>
<reference evidence="11" key="1">
    <citation type="submission" date="2021-01" db="EMBL/GenBank/DDBJ databases">
        <authorList>
            <person name="Corre E."/>
            <person name="Pelletier E."/>
            <person name="Niang G."/>
            <person name="Scheremetjew M."/>
            <person name="Finn R."/>
            <person name="Kale V."/>
            <person name="Holt S."/>
            <person name="Cochrane G."/>
            <person name="Meng A."/>
            <person name="Brown T."/>
            <person name="Cohen L."/>
        </authorList>
    </citation>
    <scope>NUCLEOTIDE SEQUENCE</scope>
    <source>
        <strain evidence="11">SAG 63-3</strain>
    </source>
</reference>
<feature type="domain" description="Cytochrome b5 heme-binding" evidence="10">
    <location>
        <begin position="9"/>
        <end position="74"/>
    </location>
</feature>
<accession>A0A7S0YLX7</accession>
<dbReference type="InterPro" id="IPR036400">
    <property type="entry name" value="Cyt_B5-like_heme/steroid_sf"/>
</dbReference>
<dbReference type="SUPFAM" id="SSF55856">
    <property type="entry name" value="Cytochrome b5-like heme/steroid binding domain"/>
    <property type="match status" value="1"/>
</dbReference>
<protein>
    <recommendedName>
        <fullName evidence="8">Cytochrome b5 domain-containing protein 1</fullName>
    </recommendedName>
</protein>
<evidence type="ECO:0000256" key="2">
    <source>
        <dbReference type="ARBA" id="ARBA00022490"/>
    </source>
</evidence>
<proteinExistence type="predicted"/>
<dbReference type="PANTHER" id="PTHR21281">
    <property type="entry name" value="CYTOCHROME B5 DOMAIN-CONTAINING PROTEIN 1"/>
    <property type="match status" value="1"/>
</dbReference>
<name>A0A7S0YLX7_9CHLO</name>
<keyword evidence="7" id="KW-0966">Cell projection</keyword>
<evidence type="ECO:0000256" key="7">
    <source>
        <dbReference type="ARBA" id="ARBA00023273"/>
    </source>
</evidence>
<dbReference type="InterPro" id="IPR001199">
    <property type="entry name" value="Cyt_B5-like_heme/steroid-bd"/>
</dbReference>
<dbReference type="GO" id="GO:0046872">
    <property type="term" value="F:metal ion binding"/>
    <property type="evidence" value="ECO:0007669"/>
    <property type="project" value="UniProtKB-KW"/>
</dbReference>
<dbReference type="PANTHER" id="PTHR21281:SF0">
    <property type="entry name" value="CYTOCHROME B5 DOMAIN-CONTAINING PROTEIN 1"/>
    <property type="match status" value="1"/>
</dbReference>
<dbReference type="GO" id="GO:0005930">
    <property type="term" value="C:axoneme"/>
    <property type="evidence" value="ECO:0007669"/>
    <property type="project" value="UniProtKB-SubCell"/>
</dbReference>
<comment type="function">
    <text evidence="9">Radial spoke stalk protein that binds heme under oxidizing conditions. Required for the coordinated beating of multiple cilia maybe by functioning in a redox signaling pathway.</text>
</comment>
<dbReference type="Pfam" id="PF00173">
    <property type="entry name" value="Cyt-b5"/>
    <property type="match status" value="1"/>
</dbReference>
<evidence type="ECO:0000256" key="5">
    <source>
        <dbReference type="ARBA" id="ARBA00023004"/>
    </source>
</evidence>
<organism evidence="11">
    <name type="scientific">Polytomella parva</name>
    <dbReference type="NCBI Taxonomy" id="51329"/>
    <lineage>
        <taxon>Eukaryota</taxon>
        <taxon>Viridiplantae</taxon>
        <taxon>Chlorophyta</taxon>
        <taxon>core chlorophytes</taxon>
        <taxon>Chlorophyceae</taxon>
        <taxon>CS clade</taxon>
        <taxon>Chlamydomonadales</taxon>
        <taxon>Chlamydomonadaceae</taxon>
        <taxon>Polytomella</taxon>
    </lineage>
</organism>
<dbReference type="SMART" id="SM01117">
    <property type="entry name" value="Cyt-b5"/>
    <property type="match status" value="1"/>
</dbReference>
<dbReference type="EMBL" id="HBFM01025302">
    <property type="protein sequence ID" value="CAD8783028.1"/>
    <property type="molecule type" value="Transcribed_RNA"/>
</dbReference>
<evidence type="ECO:0000259" key="10">
    <source>
        <dbReference type="PROSITE" id="PS50255"/>
    </source>
</evidence>
<evidence type="ECO:0000313" key="11">
    <source>
        <dbReference type="EMBL" id="CAD8783028.1"/>
    </source>
</evidence>
<keyword evidence="4" id="KW-0479">Metal-binding</keyword>
<evidence type="ECO:0000256" key="4">
    <source>
        <dbReference type="ARBA" id="ARBA00022723"/>
    </source>
</evidence>
<keyword evidence="6" id="KW-0206">Cytoskeleton</keyword>
<evidence type="ECO:0000256" key="3">
    <source>
        <dbReference type="ARBA" id="ARBA00022617"/>
    </source>
</evidence>
<gene>
    <name evidence="11" type="ORF">PPAR00522_LOCUS16378</name>
</gene>
<keyword evidence="3" id="KW-0349">Heme</keyword>
<dbReference type="Gene3D" id="3.10.120.10">
    <property type="entry name" value="Cytochrome b5-like heme/steroid binding domain"/>
    <property type="match status" value="1"/>
</dbReference>
<comment type="subcellular location">
    <subcellularLocation>
        <location evidence="1">Cytoplasm</location>
        <location evidence="1">Cytoskeleton</location>
        <location evidence="1">Cilium axoneme</location>
    </subcellularLocation>
</comment>
<evidence type="ECO:0000256" key="1">
    <source>
        <dbReference type="ARBA" id="ARBA00004430"/>
    </source>
</evidence>
<evidence type="ECO:0000256" key="6">
    <source>
        <dbReference type="ARBA" id="ARBA00023212"/>
    </source>
</evidence>
<evidence type="ECO:0000256" key="9">
    <source>
        <dbReference type="ARBA" id="ARBA00046139"/>
    </source>
</evidence>
<keyword evidence="2" id="KW-0963">Cytoplasm</keyword>
<dbReference type="InterPro" id="IPR052320">
    <property type="entry name" value="Cytochrome_b5_domain"/>
</dbReference>
<dbReference type="AlphaFoldDB" id="A0A7S0YLX7"/>
<evidence type="ECO:0000256" key="8">
    <source>
        <dbReference type="ARBA" id="ARBA00040649"/>
    </source>
</evidence>
<keyword evidence="5" id="KW-0408">Iron</keyword>